<dbReference type="EMBL" id="JAQZAO010000003">
    <property type="protein sequence ID" value="MDD7965482.1"/>
    <property type="molecule type" value="Genomic_DNA"/>
</dbReference>
<dbReference type="Proteomes" id="UP001300763">
    <property type="component" value="Unassembled WGS sequence"/>
</dbReference>
<dbReference type="NCBIfam" id="TIGR02241">
    <property type="entry name" value="conserved hypothetical phage tail region protein"/>
    <property type="match status" value="1"/>
</dbReference>
<protein>
    <submittedName>
        <fullName evidence="2">Phage tail protein</fullName>
    </submittedName>
</protein>
<organism evidence="2 3">
    <name type="scientific">Actinomycetospora lemnae</name>
    <dbReference type="NCBI Taxonomy" id="3019891"/>
    <lineage>
        <taxon>Bacteria</taxon>
        <taxon>Bacillati</taxon>
        <taxon>Actinomycetota</taxon>
        <taxon>Actinomycetes</taxon>
        <taxon>Pseudonocardiales</taxon>
        <taxon>Pseudonocardiaceae</taxon>
        <taxon>Actinomycetospora</taxon>
    </lineage>
</organism>
<dbReference type="InterPro" id="IPR010667">
    <property type="entry name" value="Phage_T4_Gp19"/>
</dbReference>
<dbReference type="Pfam" id="PF06841">
    <property type="entry name" value="Phage_T4_gp19"/>
    <property type="match status" value="1"/>
</dbReference>
<accession>A0ABT5SRL3</accession>
<dbReference type="RefSeq" id="WP_274200022.1">
    <property type="nucleotide sequence ID" value="NZ_JAQZAO010000003.1"/>
</dbReference>
<dbReference type="PANTHER" id="PTHR38009">
    <property type="entry name" value="CONSERVED HYPOTHETICAL PHAGE TAIL PROTEIN"/>
    <property type="match status" value="1"/>
</dbReference>
<dbReference type="PANTHER" id="PTHR38009:SF1">
    <property type="entry name" value="CONSERVED HYPOTHETICAL PHAGE TAIL PROTEIN"/>
    <property type="match status" value="1"/>
</dbReference>
<feature type="region of interest" description="Disordered" evidence="1">
    <location>
        <begin position="194"/>
        <end position="216"/>
    </location>
</feature>
<reference evidence="2 3" key="1">
    <citation type="submission" date="2023-02" db="EMBL/GenBank/DDBJ databases">
        <title>Genome sequencing required for Actinomycetospora new species description.</title>
        <authorList>
            <person name="Saimee Y."/>
            <person name="Duangmal K."/>
        </authorList>
    </citation>
    <scope>NUCLEOTIDE SEQUENCE [LARGE SCALE GENOMIC DNA]</scope>
    <source>
        <strain evidence="2 3">DW7H6</strain>
    </source>
</reference>
<feature type="region of interest" description="Disordered" evidence="1">
    <location>
        <begin position="27"/>
        <end position="60"/>
    </location>
</feature>
<comment type="caution">
    <text evidence="2">The sequence shown here is derived from an EMBL/GenBank/DDBJ whole genome shotgun (WGS) entry which is preliminary data.</text>
</comment>
<name>A0ABT5SRL3_9PSEU</name>
<evidence type="ECO:0000313" key="2">
    <source>
        <dbReference type="EMBL" id="MDD7965482.1"/>
    </source>
</evidence>
<keyword evidence="3" id="KW-1185">Reference proteome</keyword>
<feature type="compositionally biased region" description="Low complexity" evidence="1">
    <location>
        <begin position="194"/>
        <end position="207"/>
    </location>
</feature>
<evidence type="ECO:0000313" key="3">
    <source>
        <dbReference type="Proteomes" id="UP001300763"/>
    </source>
</evidence>
<feature type="compositionally biased region" description="Low complexity" evidence="1">
    <location>
        <begin position="27"/>
        <end position="43"/>
    </location>
</feature>
<gene>
    <name evidence="2" type="ORF">PGB27_08970</name>
</gene>
<sequence>MSLPDERRLDLVPAFWFRVRLVRSAVPSPTLTPSPDLTGSPRGSGPPRPTAATAGPDQLGDGGFAECSGLDLDVELRELAEGGRNDGVVRRVGRVKAGTITLRRGMLVPTAGGGADGALWDWIGGMIAGTLPVPRYDGHVEVHDAAGRRVLAHWSFVRGLPAKVAGPALNAKTGEIALEELQIAHEGLRLETTAATSGTATGAAPGAAGAGRGNAP</sequence>
<dbReference type="InterPro" id="IPR011747">
    <property type="entry name" value="CHP02241"/>
</dbReference>
<evidence type="ECO:0000256" key="1">
    <source>
        <dbReference type="SAM" id="MobiDB-lite"/>
    </source>
</evidence>
<proteinExistence type="predicted"/>